<dbReference type="Proteomes" id="UP001054252">
    <property type="component" value="Unassembled WGS sequence"/>
</dbReference>
<proteinExistence type="predicted"/>
<dbReference type="EMBL" id="BPVZ01000044">
    <property type="protein sequence ID" value="GKV15953.1"/>
    <property type="molecule type" value="Genomic_DNA"/>
</dbReference>
<dbReference type="AlphaFoldDB" id="A0AAV5JMV4"/>
<keyword evidence="3" id="KW-1185">Reference proteome</keyword>
<name>A0AAV5JMV4_9ROSI</name>
<sequence length="40" mass="4257">MLPVSSSGEDPEVAKGGGRTLLADGKQLSTQVMNIKEQHF</sequence>
<protein>
    <submittedName>
        <fullName evidence="2">Uncharacterized protein</fullName>
    </submittedName>
</protein>
<evidence type="ECO:0000313" key="3">
    <source>
        <dbReference type="Proteomes" id="UP001054252"/>
    </source>
</evidence>
<feature type="region of interest" description="Disordered" evidence="1">
    <location>
        <begin position="1"/>
        <end position="25"/>
    </location>
</feature>
<accession>A0AAV5JMV4</accession>
<reference evidence="2 3" key="1">
    <citation type="journal article" date="2021" name="Commun. Biol.">
        <title>The genome of Shorea leprosula (Dipterocarpaceae) highlights the ecological relevance of drought in aseasonal tropical rainforests.</title>
        <authorList>
            <person name="Ng K.K.S."/>
            <person name="Kobayashi M.J."/>
            <person name="Fawcett J.A."/>
            <person name="Hatakeyama M."/>
            <person name="Paape T."/>
            <person name="Ng C.H."/>
            <person name="Ang C.C."/>
            <person name="Tnah L.H."/>
            <person name="Lee C.T."/>
            <person name="Nishiyama T."/>
            <person name="Sese J."/>
            <person name="O'Brien M.J."/>
            <person name="Copetti D."/>
            <person name="Mohd Noor M.I."/>
            <person name="Ong R.C."/>
            <person name="Putra M."/>
            <person name="Sireger I.Z."/>
            <person name="Indrioko S."/>
            <person name="Kosugi Y."/>
            <person name="Izuno A."/>
            <person name="Isagi Y."/>
            <person name="Lee S.L."/>
            <person name="Shimizu K.K."/>
        </authorList>
    </citation>
    <scope>NUCLEOTIDE SEQUENCE [LARGE SCALE GENOMIC DNA]</scope>
    <source>
        <strain evidence="2">214</strain>
    </source>
</reference>
<organism evidence="2 3">
    <name type="scientific">Rubroshorea leprosula</name>
    <dbReference type="NCBI Taxonomy" id="152421"/>
    <lineage>
        <taxon>Eukaryota</taxon>
        <taxon>Viridiplantae</taxon>
        <taxon>Streptophyta</taxon>
        <taxon>Embryophyta</taxon>
        <taxon>Tracheophyta</taxon>
        <taxon>Spermatophyta</taxon>
        <taxon>Magnoliopsida</taxon>
        <taxon>eudicotyledons</taxon>
        <taxon>Gunneridae</taxon>
        <taxon>Pentapetalae</taxon>
        <taxon>rosids</taxon>
        <taxon>malvids</taxon>
        <taxon>Malvales</taxon>
        <taxon>Dipterocarpaceae</taxon>
        <taxon>Rubroshorea</taxon>
    </lineage>
</organism>
<comment type="caution">
    <text evidence="2">The sequence shown here is derived from an EMBL/GenBank/DDBJ whole genome shotgun (WGS) entry which is preliminary data.</text>
</comment>
<evidence type="ECO:0000256" key="1">
    <source>
        <dbReference type="SAM" id="MobiDB-lite"/>
    </source>
</evidence>
<gene>
    <name evidence="2" type="ORF">SLEP1_g26674</name>
</gene>
<evidence type="ECO:0000313" key="2">
    <source>
        <dbReference type="EMBL" id="GKV15953.1"/>
    </source>
</evidence>